<organism evidence="2 3">
    <name type="scientific">Botrimarina colliarenosi</name>
    <dbReference type="NCBI Taxonomy" id="2528001"/>
    <lineage>
        <taxon>Bacteria</taxon>
        <taxon>Pseudomonadati</taxon>
        <taxon>Planctomycetota</taxon>
        <taxon>Planctomycetia</taxon>
        <taxon>Pirellulales</taxon>
        <taxon>Lacipirellulaceae</taxon>
        <taxon>Botrimarina</taxon>
    </lineage>
</organism>
<evidence type="ECO:0000313" key="3">
    <source>
        <dbReference type="Proteomes" id="UP000317421"/>
    </source>
</evidence>
<dbReference type="Proteomes" id="UP000317421">
    <property type="component" value="Unassembled WGS sequence"/>
</dbReference>
<evidence type="ECO:0000256" key="1">
    <source>
        <dbReference type="SAM" id="MobiDB-lite"/>
    </source>
</evidence>
<gene>
    <name evidence="2" type="ORF">Pla108_36330</name>
</gene>
<keyword evidence="3" id="KW-1185">Reference proteome</keyword>
<dbReference type="EMBL" id="SJPR01000006">
    <property type="protein sequence ID" value="TWT94784.1"/>
    <property type="molecule type" value="Genomic_DNA"/>
</dbReference>
<protein>
    <submittedName>
        <fullName evidence="2">Uncharacterized protein</fullName>
    </submittedName>
</protein>
<name>A0A5C6A4G7_9BACT</name>
<reference evidence="2 3" key="1">
    <citation type="submission" date="2019-02" db="EMBL/GenBank/DDBJ databases">
        <title>Deep-cultivation of Planctomycetes and their phenomic and genomic characterization uncovers novel biology.</title>
        <authorList>
            <person name="Wiegand S."/>
            <person name="Jogler M."/>
            <person name="Boedeker C."/>
            <person name="Pinto D."/>
            <person name="Vollmers J."/>
            <person name="Rivas-Marin E."/>
            <person name="Kohn T."/>
            <person name="Peeters S.H."/>
            <person name="Heuer A."/>
            <person name="Rast P."/>
            <person name="Oberbeckmann S."/>
            <person name="Bunk B."/>
            <person name="Jeske O."/>
            <person name="Meyerdierks A."/>
            <person name="Storesund J.E."/>
            <person name="Kallscheuer N."/>
            <person name="Luecker S."/>
            <person name="Lage O.M."/>
            <person name="Pohl T."/>
            <person name="Merkel B.J."/>
            <person name="Hornburger P."/>
            <person name="Mueller R.-W."/>
            <person name="Bruemmer F."/>
            <person name="Labrenz M."/>
            <person name="Spormann A.M."/>
            <person name="Op Den Camp H."/>
            <person name="Overmann J."/>
            <person name="Amann R."/>
            <person name="Jetten M.S.M."/>
            <person name="Mascher T."/>
            <person name="Medema M.H."/>
            <person name="Devos D.P."/>
            <person name="Kaster A.-K."/>
            <person name="Ovreas L."/>
            <person name="Rohde M."/>
            <person name="Galperin M.Y."/>
            <person name="Jogler C."/>
        </authorList>
    </citation>
    <scope>NUCLEOTIDE SEQUENCE [LARGE SCALE GENOMIC DNA]</scope>
    <source>
        <strain evidence="2 3">Pla108</strain>
    </source>
</reference>
<comment type="caution">
    <text evidence="2">The sequence shown here is derived from an EMBL/GenBank/DDBJ whole genome shotgun (WGS) entry which is preliminary data.</text>
</comment>
<feature type="compositionally biased region" description="Pro residues" evidence="1">
    <location>
        <begin position="139"/>
        <end position="157"/>
    </location>
</feature>
<dbReference type="AlphaFoldDB" id="A0A5C6A4G7"/>
<dbReference type="RefSeq" id="WP_146446333.1">
    <property type="nucleotide sequence ID" value="NZ_SJPR01000006.1"/>
</dbReference>
<evidence type="ECO:0000313" key="2">
    <source>
        <dbReference type="EMBL" id="TWT94784.1"/>
    </source>
</evidence>
<proteinExistence type="predicted"/>
<dbReference type="OrthoDB" id="292608at2"/>
<feature type="compositionally biased region" description="Pro residues" evidence="1">
    <location>
        <begin position="113"/>
        <end position="123"/>
    </location>
</feature>
<accession>A0A5C6A4G7</accession>
<sequence>MTDRERWIVYPLLFLALGAALRDKLAKQTRAKQIVCEQLYLVDSEGRPAAVLTGEELRFDLAGAGNGFIKANTIDAQGLFQLGRPVMTATPGQGLSVQQLLQMLPQLRLSPGLPQPQLTPPTPLQELRPDDEATGEPAPTEPAPPEPAPPAEPEPEA</sequence>
<feature type="region of interest" description="Disordered" evidence="1">
    <location>
        <begin position="109"/>
        <end position="157"/>
    </location>
</feature>